<reference evidence="2" key="1">
    <citation type="journal article" date="2020" name="Stud. Mycol.">
        <title>101 Dothideomycetes genomes: a test case for predicting lifestyles and emergence of pathogens.</title>
        <authorList>
            <person name="Haridas S."/>
            <person name="Albert R."/>
            <person name="Binder M."/>
            <person name="Bloem J."/>
            <person name="Labutti K."/>
            <person name="Salamov A."/>
            <person name="Andreopoulos B."/>
            <person name="Baker S."/>
            <person name="Barry K."/>
            <person name="Bills G."/>
            <person name="Bluhm B."/>
            <person name="Cannon C."/>
            <person name="Castanera R."/>
            <person name="Culley D."/>
            <person name="Daum C."/>
            <person name="Ezra D."/>
            <person name="Gonzalez J."/>
            <person name="Henrissat B."/>
            <person name="Kuo A."/>
            <person name="Liang C."/>
            <person name="Lipzen A."/>
            <person name="Lutzoni F."/>
            <person name="Magnuson J."/>
            <person name="Mondo S."/>
            <person name="Nolan M."/>
            <person name="Ohm R."/>
            <person name="Pangilinan J."/>
            <person name="Park H.-J."/>
            <person name="Ramirez L."/>
            <person name="Alfaro M."/>
            <person name="Sun H."/>
            <person name="Tritt A."/>
            <person name="Yoshinaga Y."/>
            <person name="Zwiers L.-H."/>
            <person name="Turgeon B."/>
            <person name="Goodwin S."/>
            <person name="Spatafora J."/>
            <person name="Crous P."/>
            <person name="Grigoriev I."/>
        </authorList>
    </citation>
    <scope>NUCLEOTIDE SEQUENCE</scope>
    <source>
        <strain evidence="2">CBS 113818</strain>
    </source>
</reference>
<keyword evidence="1" id="KW-0812">Transmembrane</keyword>
<evidence type="ECO:0000313" key="3">
    <source>
        <dbReference type="Proteomes" id="UP000799424"/>
    </source>
</evidence>
<dbReference type="EMBL" id="MU006226">
    <property type="protein sequence ID" value="KAF2826434.1"/>
    <property type="molecule type" value="Genomic_DNA"/>
</dbReference>
<feature type="transmembrane region" description="Helical" evidence="1">
    <location>
        <begin position="79"/>
        <end position="98"/>
    </location>
</feature>
<evidence type="ECO:0000313" key="2">
    <source>
        <dbReference type="EMBL" id="KAF2826434.1"/>
    </source>
</evidence>
<dbReference type="Proteomes" id="UP000799424">
    <property type="component" value="Unassembled WGS sequence"/>
</dbReference>
<accession>A0A6A7A0X2</accession>
<keyword evidence="1" id="KW-0472">Membrane</keyword>
<name>A0A6A7A0X2_9PLEO</name>
<protein>
    <submittedName>
        <fullName evidence="2">Uncharacterized protein</fullName>
    </submittedName>
</protein>
<organism evidence="2 3">
    <name type="scientific">Ophiobolus disseminans</name>
    <dbReference type="NCBI Taxonomy" id="1469910"/>
    <lineage>
        <taxon>Eukaryota</taxon>
        <taxon>Fungi</taxon>
        <taxon>Dikarya</taxon>
        <taxon>Ascomycota</taxon>
        <taxon>Pezizomycotina</taxon>
        <taxon>Dothideomycetes</taxon>
        <taxon>Pleosporomycetidae</taxon>
        <taxon>Pleosporales</taxon>
        <taxon>Pleosporineae</taxon>
        <taxon>Phaeosphaeriaceae</taxon>
        <taxon>Ophiobolus</taxon>
    </lineage>
</organism>
<feature type="transmembrane region" description="Helical" evidence="1">
    <location>
        <begin position="56"/>
        <end position="73"/>
    </location>
</feature>
<keyword evidence="1" id="KW-1133">Transmembrane helix</keyword>
<evidence type="ECO:0000256" key="1">
    <source>
        <dbReference type="SAM" id="Phobius"/>
    </source>
</evidence>
<gene>
    <name evidence="2" type="ORF">CC86DRAFT_406704</name>
</gene>
<proteinExistence type="predicted"/>
<dbReference type="AlphaFoldDB" id="A0A6A7A0X2"/>
<sequence>MEHHIQSARGMTLPTYTSIYKELHEKPFWCEPTLIVAALERALMSKAMQRITIREYLTYTMASASAVLAYHTPMTDTWGIVRCILVLCHGTALIKYLGKAHRNWRAAYSIAVMLALYSASWAVAPLGGGSCSALNSPYYAYGEASRPTLWPKTTRATYGVIVWVWETARGP</sequence>
<keyword evidence="3" id="KW-1185">Reference proteome</keyword>
<feature type="transmembrane region" description="Helical" evidence="1">
    <location>
        <begin position="105"/>
        <end position="124"/>
    </location>
</feature>